<reference evidence="1" key="1">
    <citation type="submission" date="2014-11" db="EMBL/GenBank/DDBJ databases">
        <authorList>
            <person name="Amaro Gonzalez C."/>
        </authorList>
    </citation>
    <scope>NUCLEOTIDE SEQUENCE</scope>
</reference>
<dbReference type="AlphaFoldDB" id="A0A0E9XK56"/>
<accession>A0A0E9XK56</accession>
<protein>
    <submittedName>
        <fullName evidence="1">Uncharacterized protein</fullName>
    </submittedName>
</protein>
<dbReference type="EMBL" id="GBXM01006504">
    <property type="protein sequence ID" value="JAI02074.1"/>
    <property type="molecule type" value="Transcribed_RNA"/>
</dbReference>
<evidence type="ECO:0000313" key="1">
    <source>
        <dbReference type="EMBL" id="JAI02074.1"/>
    </source>
</evidence>
<sequence>MFSILNKSNLSLSLIGHTQPFLLTRRGGKAHYNPCKSAKVHKLTQADTVTQRAQKNNKIQMSSVGFQENEQLTLKKITIIWNILHSWNK</sequence>
<organism evidence="1">
    <name type="scientific">Anguilla anguilla</name>
    <name type="common">European freshwater eel</name>
    <name type="synonym">Muraena anguilla</name>
    <dbReference type="NCBI Taxonomy" id="7936"/>
    <lineage>
        <taxon>Eukaryota</taxon>
        <taxon>Metazoa</taxon>
        <taxon>Chordata</taxon>
        <taxon>Craniata</taxon>
        <taxon>Vertebrata</taxon>
        <taxon>Euteleostomi</taxon>
        <taxon>Actinopterygii</taxon>
        <taxon>Neopterygii</taxon>
        <taxon>Teleostei</taxon>
        <taxon>Anguilliformes</taxon>
        <taxon>Anguillidae</taxon>
        <taxon>Anguilla</taxon>
    </lineage>
</organism>
<reference evidence="1" key="2">
    <citation type="journal article" date="2015" name="Fish Shellfish Immunol.">
        <title>Early steps in the European eel (Anguilla anguilla)-Vibrio vulnificus interaction in the gills: Role of the RtxA13 toxin.</title>
        <authorList>
            <person name="Callol A."/>
            <person name="Pajuelo D."/>
            <person name="Ebbesson L."/>
            <person name="Teles M."/>
            <person name="MacKenzie S."/>
            <person name="Amaro C."/>
        </authorList>
    </citation>
    <scope>NUCLEOTIDE SEQUENCE</scope>
</reference>
<name>A0A0E9XK56_ANGAN</name>
<proteinExistence type="predicted"/>